<gene>
    <name evidence="1" type="ORF">U9M48_027538</name>
</gene>
<dbReference type="AlphaFoldDB" id="A0AAQ3X087"/>
<proteinExistence type="predicted"/>
<name>A0AAQ3X087_PASNO</name>
<protein>
    <submittedName>
        <fullName evidence="1">Uncharacterized protein</fullName>
    </submittedName>
</protein>
<evidence type="ECO:0000313" key="2">
    <source>
        <dbReference type="Proteomes" id="UP001341281"/>
    </source>
</evidence>
<dbReference type="EMBL" id="CP144750">
    <property type="protein sequence ID" value="WVZ80020.1"/>
    <property type="molecule type" value="Genomic_DNA"/>
</dbReference>
<keyword evidence="2" id="KW-1185">Reference proteome</keyword>
<dbReference type="Proteomes" id="UP001341281">
    <property type="component" value="Chromosome 06"/>
</dbReference>
<evidence type="ECO:0000313" key="1">
    <source>
        <dbReference type="EMBL" id="WVZ80020.1"/>
    </source>
</evidence>
<sequence>MLFASALLDPRAWGSRAATRPALLGWRHRRRSDRLTWMAAPIAERLTWCGSVGRWRHRLSGGGGAGLWWWWQRHTGYKQRRLVAGCSCELAHSWIGWPQGFGFRCTHSNRAPKVMPVSNTDNKCELLDCTMAIIIYYQLEDEWVSYRMVKSSIRHIRASQFVIIVIEQNSAAYI</sequence>
<reference evidence="1 2" key="1">
    <citation type="submission" date="2024-02" db="EMBL/GenBank/DDBJ databases">
        <title>High-quality chromosome-scale genome assembly of Pensacola bahiagrass (Paspalum notatum Flugge var. saurae).</title>
        <authorList>
            <person name="Vega J.M."/>
            <person name="Podio M."/>
            <person name="Orjuela J."/>
            <person name="Siena L.A."/>
            <person name="Pessino S.C."/>
            <person name="Combes M.C."/>
            <person name="Mariac C."/>
            <person name="Albertini E."/>
            <person name="Pupilli F."/>
            <person name="Ortiz J.P.A."/>
            <person name="Leblanc O."/>
        </authorList>
    </citation>
    <scope>NUCLEOTIDE SEQUENCE [LARGE SCALE GENOMIC DNA]</scope>
    <source>
        <strain evidence="1">R1</strain>
        <tissue evidence="1">Leaf</tissue>
    </source>
</reference>
<organism evidence="1 2">
    <name type="scientific">Paspalum notatum var. saurae</name>
    <dbReference type="NCBI Taxonomy" id="547442"/>
    <lineage>
        <taxon>Eukaryota</taxon>
        <taxon>Viridiplantae</taxon>
        <taxon>Streptophyta</taxon>
        <taxon>Embryophyta</taxon>
        <taxon>Tracheophyta</taxon>
        <taxon>Spermatophyta</taxon>
        <taxon>Magnoliopsida</taxon>
        <taxon>Liliopsida</taxon>
        <taxon>Poales</taxon>
        <taxon>Poaceae</taxon>
        <taxon>PACMAD clade</taxon>
        <taxon>Panicoideae</taxon>
        <taxon>Andropogonodae</taxon>
        <taxon>Paspaleae</taxon>
        <taxon>Paspalinae</taxon>
        <taxon>Paspalum</taxon>
    </lineage>
</organism>
<accession>A0AAQ3X087</accession>